<feature type="signal peptide" evidence="2">
    <location>
        <begin position="1"/>
        <end position="29"/>
    </location>
</feature>
<dbReference type="Pfam" id="PF12079">
    <property type="entry name" value="DUF3558"/>
    <property type="match status" value="1"/>
</dbReference>
<protein>
    <submittedName>
        <fullName evidence="3">DUF3558 domain-containing protein</fullName>
    </submittedName>
</protein>
<dbReference type="RefSeq" id="WP_195033493.1">
    <property type="nucleotide sequence ID" value="NZ_JADLRE010000010.1"/>
</dbReference>
<gene>
    <name evidence="3" type="ORF">IU470_14800</name>
</gene>
<evidence type="ECO:0000256" key="2">
    <source>
        <dbReference type="SAM" id="SignalP"/>
    </source>
</evidence>
<evidence type="ECO:0000256" key="1">
    <source>
        <dbReference type="SAM" id="MobiDB-lite"/>
    </source>
</evidence>
<feature type="region of interest" description="Disordered" evidence="1">
    <location>
        <begin position="31"/>
        <end position="51"/>
    </location>
</feature>
<dbReference type="Proteomes" id="UP000807309">
    <property type="component" value="Unassembled WGS sequence"/>
</dbReference>
<feature type="chain" id="PRO_5045126067" evidence="2">
    <location>
        <begin position="30"/>
        <end position="189"/>
    </location>
</feature>
<name>A0ABS0CA16_9NOCA</name>
<proteinExistence type="predicted"/>
<dbReference type="InterPro" id="IPR024520">
    <property type="entry name" value="DUF3558"/>
</dbReference>
<organism evidence="3 4">
    <name type="scientific">Nocardia abscessus</name>
    <dbReference type="NCBI Taxonomy" id="120957"/>
    <lineage>
        <taxon>Bacteria</taxon>
        <taxon>Bacillati</taxon>
        <taxon>Actinomycetota</taxon>
        <taxon>Actinomycetes</taxon>
        <taxon>Mycobacteriales</taxon>
        <taxon>Nocardiaceae</taxon>
        <taxon>Nocardia</taxon>
    </lineage>
</organism>
<keyword evidence="2" id="KW-0732">Signal</keyword>
<dbReference type="EMBL" id="JADLRE010000010">
    <property type="protein sequence ID" value="MBF6226367.1"/>
    <property type="molecule type" value="Genomic_DNA"/>
</dbReference>
<sequence length="189" mass="19336">MNVGTIIRRTGLVAATAGIVLLAGCGAPAAPSEPSSSTASGATASASPGASPAFDPCTALTPQFLAEHQWDSKLPEPKQDSQGGVSWKGCRYVARAGYGFVVETTNGTLDQVRNKYPAAVDIPAGDRKAVRYEARPDIPGGCTINIEMGAGSVYILTNVPQTSANKHLVACDIATDIARAVVPLLPAGS</sequence>
<accession>A0ABS0CA16</accession>
<keyword evidence="4" id="KW-1185">Reference proteome</keyword>
<reference evidence="3 4" key="1">
    <citation type="submission" date="2020-10" db="EMBL/GenBank/DDBJ databases">
        <title>Identification of Nocardia species via Next-generation sequencing and recognition of intraspecies genetic diversity.</title>
        <authorList>
            <person name="Li P."/>
            <person name="Li P."/>
            <person name="Lu B."/>
        </authorList>
    </citation>
    <scope>NUCLEOTIDE SEQUENCE [LARGE SCALE GENOMIC DNA]</scope>
    <source>
        <strain evidence="3 4">N-11</strain>
    </source>
</reference>
<comment type="caution">
    <text evidence="3">The sequence shown here is derived from an EMBL/GenBank/DDBJ whole genome shotgun (WGS) entry which is preliminary data.</text>
</comment>
<evidence type="ECO:0000313" key="4">
    <source>
        <dbReference type="Proteomes" id="UP000807309"/>
    </source>
</evidence>
<evidence type="ECO:0000313" key="3">
    <source>
        <dbReference type="EMBL" id="MBF6226367.1"/>
    </source>
</evidence>